<dbReference type="InterPro" id="IPR013766">
    <property type="entry name" value="Thioredoxin_domain"/>
</dbReference>
<dbReference type="InterPro" id="IPR000866">
    <property type="entry name" value="AhpC/TSA"/>
</dbReference>
<dbReference type="PANTHER" id="PTHR42852:SF17">
    <property type="entry name" value="THIOREDOXIN-LIKE PROTEIN HI_1115"/>
    <property type="match status" value="1"/>
</dbReference>
<dbReference type="PROSITE" id="PS51352">
    <property type="entry name" value="THIOREDOXIN_2"/>
    <property type="match status" value="1"/>
</dbReference>
<dbReference type="CDD" id="cd02966">
    <property type="entry name" value="TlpA_like_family"/>
    <property type="match status" value="1"/>
</dbReference>
<dbReference type="GO" id="GO:0016209">
    <property type="term" value="F:antioxidant activity"/>
    <property type="evidence" value="ECO:0007669"/>
    <property type="project" value="InterPro"/>
</dbReference>
<evidence type="ECO:0000259" key="2">
    <source>
        <dbReference type="PROSITE" id="PS51352"/>
    </source>
</evidence>
<evidence type="ECO:0000313" key="3">
    <source>
        <dbReference type="EMBL" id="CAA6827853.1"/>
    </source>
</evidence>
<keyword evidence="1" id="KW-0732">Signal</keyword>
<name>A0A6S6UK14_9BACT</name>
<organism evidence="3">
    <name type="scientific">uncultured Sulfurovum sp</name>
    <dbReference type="NCBI Taxonomy" id="269237"/>
    <lineage>
        <taxon>Bacteria</taxon>
        <taxon>Pseudomonadati</taxon>
        <taxon>Campylobacterota</taxon>
        <taxon>Epsilonproteobacteria</taxon>
        <taxon>Campylobacterales</taxon>
        <taxon>Sulfurovaceae</taxon>
        <taxon>Sulfurovum</taxon>
        <taxon>environmental samples</taxon>
    </lineage>
</organism>
<dbReference type="EMBL" id="CACVAS010000166">
    <property type="protein sequence ID" value="CAA6827853.1"/>
    <property type="molecule type" value="Genomic_DNA"/>
</dbReference>
<evidence type="ECO:0000256" key="1">
    <source>
        <dbReference type="SAM" id="SignalP"/>
    </source>
</evidence>
<feature type="signal peptide" evidence="1">
    <location>
        <begin position="1"/>
        <end position="18"/>
    </location>
</feature>
<dbReference type="Gene3D" id="3.40.30.10">
    <property type="entry name" value="Glutaredoxin"/>
    <property type="match status" value="1"/>
</dbReference>
<dbReference type="SUPFAM" id="SSF52833">
    <property type="entry name" value="Thioredoxin-like"/>
    <property type="match status" value="1"/>
</dbReference>
<dbReference type="InterPro" id="IPR036249">
    <property type="entry name" value="Thioredoxin-like_sf"/>
</dbReference>
<feature type="domain" description="Thioredoxin" evidence="2">
    <location>
        <begin position="19"/>
        <end position="147"/>
    </location>
</feature>
<dbReference type="Pfam" id="PF00578">
    <property type="entry name" value="AhpC-TSA"/>
    <property type="match status" value="1"/>
</dbReference>
<gene>
    <name evidence="3" type="ORF">HELGO_WM27389</name>
</gene>
<feature type="chain" id="PRO_5028401116" evidence="1">
    <location>
        <begin position="19"/>
        <end position="147"/>
    </location>
</feature>
<dbReference type="InterPro" id="IPR050553">
    <property type="entry name" value="Thioredoxin_ResA/DsbE_sf"/>
</dbReference>
<dbReference type="PANTHER" id="PTHR42852">
    <property type="entry name" value="THIOL:DISULFIDE INTERCHANGE PROTEIN DSBE"/>
    <property type="match status" value="1"/>
</dbReference>
<dbReference type="GO" id="GO:0016491">
    <property type="term" value="F:oxidoreductase activity"/>
    <property type="evidence" value="ECO:0007669"/>
    <property type="project" value="InterPro"/>
</dbReference>
<accession>A0A6S6UK14</accession>
<dbReference type="AlphaFoldDB" id="A0A6S6UK14"/>
<proteinExistence type="predicted"/>
<protein>
    <submittedName>
        <fullName evidence="3">Thioredoxin family protein</fullName>
    </submittedName>
</protein>
<sequence length="147" mass="16790">MFKKLLLTLFLSSFSLIALEIGDKVPQEIQNTLKLKENQLYVIDFFASWCKSCKKELPLISKVYDENITSIIAINVDKKEEKGKAFVKELELPFPIVYDQDKKLIEAFDPIGFPTLYYVKNGVILKSIVGAVDSLDVVIKKDIEELK</sequence>
<reference evidence="3" key="1">
    <citation type="submission" date="2020-01" db="EMBL/GenBank/DDBJ databases">
        <authorList>
            <person name="Meier V. D."/>
            <person name="Meier V D."/>
        </authorList>
    </citation>
    <scope>NUCLEOTIDE SEQUENCE</scope>
    <source>
        <strain evidence="3">HLG_WM_MAG_01</strain>
    </source>
</reference>